<organism evidence="3 4">
    <name type="scientific">Boothiomyces macroporosus</name>
    <dbReference type="NCBI Taxonomy" id="261099"/>
    <lineage>
        <taxon>Eukaryota</taxon>
        <taxon>Fungi</taxon>
        <taxon>Fungi incertae sedis</taxon>
        <taxon>Chytridiomycota</taxon>
        <taxon>Chytridiomycota incertae sedis</taxon>
        <taxon>Chytridiomycetes</taxon>
        <taxon>Rhizophydiales</taxon>
        <taxon>Terramycetaceae</taxon>
        <taxon>Boothiomyces</taxon>
    </lineage>
</organism>
<keyword evidence="4" id="KW-1185">Reference proteome</keyword>
<dbReference type="SUPFAM" id="SSF56112">
    <property type="entry name" value="Protein kinase-like (PK-like)"/>
    <property type="match status" value="1"/>
</dbReference>
<proteinExistence type="predicted"/>
<dbReference type="EMBL" id="JADGKB010000002">
    <property type="protein sequence ID" value="KAJ3262275.1"/>
    <property type="molecule type" value="Genomic_DNA"/>
</dbReference>
<dbReference type="GO" id="GO:0004672">
    <property type="term" value="F:protein kinase activity"/>
    <property type="evidence" value="ECO:0007669"/>
    <property type="project" value="InterPro"/>
</dbReference>
<dbReference type="PROSITE" id="PS50011">
    <property type="entry name" value="PROTEIN_KINASE_DOM"/>
    <property type="match status" value="1"/>
</dbReference>
<evidence type="ECO:0000313" key="4">
    <source>
        <dbReference type="Proteomes" id="UP001210925"/>
    </source>
</evidence>
<reference evidence="3" key="1">
    <citation type="submission" date="2020-05" db="EMBL/GenBank/DDBJ databases">
        <title>Phylogenomic resolution of chytrid fungi.</title>
        <authorList>
            <person name="Stajich J.E."/>
            <person name="Amses K."/>
            <person name="Simmons R."/>
            <person name="Seto K."/>
            <person name="Myers J."/>
            <person name="Bonds A."/>
            <person name="Quandt C.A."/>
            <person name="Barry K."/>
            <person name="Liu P."/>
            <person name="Grigoriev I."/>
            <person name="Longcore J.E."/>
            <person name="James T.Y."/>
        </authorList>
    </citation>
    <scope>NUCLEOTIDE SEQUENCE</scope>
    <source>
        <strain evidence="3">PLAUS21</strain>
    </source>
</reference>
<dbReference type="InterPro" id="IPR011009">
    <property type="entry name" value="Kinase-like_dom_sf"/>
</dbReference>
<dbReference type="Gene3D" id="1.10.510.10">
    <property type="entry name" value="Transferase(Phosphotransferase) domain 1"/>
    <property type="match status" value="1"/>
</dbReference>
<feature type="region of interest" description="Disordered" evidence="1">
    <location>
        <begin position="142"/>
        <end position="186"/>
    </location>
</feature>
<name>A0AAD5YB96_9FUNG</name>
<keyword evidence="3" id="KW-0808">Transferase</keyword>
<comment type="caution">
    <text evidence="3">The sequence shown here is derived from an EMBL/GenBank/DDBJ whole genome shotgun (WGS) entry which is preliminary data.</text>
</comment>
<gene>
    <name evidence="3" type="primary">STE20_1</name>
    <name evidence="3" type="ORF">HK103_002688</name>
</gene>
<evidence type="ECO:0000256" key="1">
    <source>
        <dbReference type="SAM" id="MobiDB-lite"/>
    </source>
</evidence>
<evidence type="ECO:0000313" key="3">
    <source>
        <dbReference type="EMBL" id="KAJ3262275.1"/>
    </source>
</evidence>
<dbReference type="PANTHER" id="PTHR13902">
    <property type="entry name" value="SERINE/THREONINE-PROTEIN KINASE WNK WITH NO LYSINE -RELATED"/>
    <property type="match status" value="1"/>
</dbReference>
<protein>
    <submittedName>
        <fullName evidence="3">Signal transducing kinase of the PAK</fullName>
    </submittedName>
</protein>
<dbReference type="AlphaFoldDB" id="A0AAD5YB96"/>
<dbReference type="Proteomes" id="UP001210925">
    <property type="component" value="Unassembled WGS sequence"/>
</dbReference>
<accession>A0AAD5YB96</accession>
<sequence length="251" mass="28934">MVNEKVDIYAFGMALLEMVTGQYPYSECKNAPQIYRKVIQVYKINIRELNQIVYSRLPILKLSAQQIVEHPFLAVEPEVVIINNPDKTHLTMQVVFKGMDLDTDTAEEVVNEMISEEVLPAKYQHLITGEINRIIRELSKPASDEKNKEENRQWNSLQRLESAGRDSGSEGHLSLSRKGSMAEMTPFDNMEDFPIKEYPDDYNIEELVRDTAIATKRGMEKAKEWLTKLNAQDVMTVGDLRDLQEEDWHSL</sequence>
<feature type="compositionally biased region" description="Basic and acidic residues" evidence="1">
    <location>
        <begin position="142"/>
        <end position="152"/>
    </location>
</feature>
<evidence type="ECO:0000259" key="2">
    <source>
        <dbReference type="PROSITE" id="PS50011"/>
    </source>
</evidence>
<dbReference type="GO" id="GO:0005524">
    <property type="term" value="F:ATP binding"/>
    <property type="evidence" value="ECO:0007669"/>
    <property type="project" value="InterPro"/>
</dbReference>
<feature type="domain" description="Protein kinase" evidence="2">
    <location>
        <begin position="1"/>
        <end position="73"/>
    </location>
</feature>
<dbReference type="InterPro" id="IPR000719">
    <property type="entry name" value="Prot_kinase_dom"/>
</dbReference>
<keyword evidence="3" id="KW-0418">Kinase</keyword>
<dbReference type="InterPro" id="IPR050588">
    <property type="entry name" value="WNK_Ser-Thr_kinase"/>
</dbReference>